<dbReference type="HOGENOM" id="CLU_2437950_0_0_5"/>
<dbReference type="SUPFAM" id="SSF55961">
    <property type="entry name" value="Bet v1-like"/>
    <property type="match status" value="1"/>
</dbReference>
<evidence type="ECO:0000313" key="4">
    <source>
        <dbReference type="Proteomes" id="UP000007730"/>
    </source>
</evidence>
<name>F8BT59_AFIC5</name>
<dbReference type="Gene3D" id="3.30.530.20">
    <property type="match status" value="1"/>
</dbReference>
<keyword evidence="4" id="KW-1185">Reference proteome</keyword>
<feature type="domain" description="Activator of Hsp90 ATPase homologue 1/2-like C-terminal" evidence="2">
    <location>
        <begin position="2"/>
        <end position="86"/>
    </location>
</feature>
<sequence>MKPERIVFVNLFSNDAGEVTRAPFSESWPRQIRNVVTFHDEGGKTRLELRSQPVRATAEECAFFEGMFDSLQQGFGGTFDQLDDYLATQK</sequence>
<proteinExistence type="inferred from homology"/>
<gene>
    <name evidence="3" type="ordered locus">OCA5_c25670</name>
</gene>
<comment type="similarity">
    <text evidence="1">Belongs to the AHA1 family.</text>
</comment>
<dbReference type="Pfam" id="PF08327">
    <property type="entry name" value="AHSA1"/>
    <property type="match status" value="1"/>
</dbReference>
<reference evidence="3 4" key="1">
    <citation type="journal article" date="2011" name="J. Bacteriol.">
        <title>Complete genome sequences of the chemolithoautotrophic Oligotropha carboxidovorans strains OM4 and OM5.</title>
        <authorList>
            <person name="Volland S."/>
            <person name="Rachinger M."/>
            <person name="Strittmatter A."/>
            <person name="Daniel R."/>
            <person name="Gottschalk G."/>
            <person name="Meyer O."/>
        </authorList>
    </citation>
    <scope>NUCLEOTIDE SEQUENCE [LARGE SCALE GENOMIC DNA]</scope>
    <source>
        <strain evidence="4">ATCC 49405 / DSM 1227 / KCTC 32145 / OM5</strain>
    </source>
</reference>
<evidence type="ECO:0000256" key="1">
    <source>
        <dbReference type="ARBA" id="ARBA00006817"/>
    </source>
</evidence>
<dbReference type="RefSeq" id="WP_013913255.1">
    <property type="nucleotide sequence ID" value="NC_015684.1"/>
</dbReference>
<evidence type="ECO:0000313" key="3">
    <source>
        <dbReference type="EMBL" id="AEI07262.1"/>
    </source>
</evidence>
<dbReference type="STRING" id="504832.OCA5_c25670"/>
<accession>F8BT59</accession>
<organism evidence="3 4">
    <name type="scientific">Afipia carboxidovorans (strain ATCC 49405 / DSM 1227 / KCTC 32145 / OM5)</name>
    <name type="common">Oligotropha carboxidovorans</name>
    <dbReference type="NCBI Taxonomy" id="504832"/>
    <lineage>
        <taxon>Bacteria</taxon>
        <taxon>Pseudomonadati</taxon>
        <taxon>Pseudomonadota</taxon>
        <taxon>Alphaproteobacteria</taxon>
        <taxon>Hyphomicrobiales</taxon>
        <taxon>Nitrobacteraceae</taxon>
        <taxon>Afipia</taxon>
    </lineage>
</organism>
<protein>
    <recommendedName>
        <fullName evidence="2">Activator of Hsp90 ATPase homologue 1/2-like C-terminal domain-containing protein</fullName>
    </recommendedName>
</protein>
<dbReference type="Proteomes" id="UP000007730">
    <property type="component" value="Chromosome"/>
</dbReference>
<dbReference type="InterPro" id="IPR023393">
    <property type="entry name" value="START-like_dom_sf"/>
</dbReference>
<dbReference type="InterPro" id="IPR013538">
    <property type="entry name" value="ASHA1/2-like_C"/>
</dbReference>
<dbReference type="KEGG" id="ocg:OCA5_c25670"/>
<evidence type="ECO:0000259" key="2">
    <source>
        <dbReference type="Pfam" id="PF08327"/>
    </source>
</evidence>
<dbReference type="CDD" id="cd07814">
    <property type="entry name" value="SRPBCC_CalC_Aha1-like"/>
    <property type="match status" value="1"/>
</dbReference>
<dbReference type="EMBL" id="CP002826">
    <property type="protein sequence ID" value="AEI07262.1"/>
    <property type="molecule type" value="Genomic_DNA"/>
</dbReference>
<dbReference type="AlphaFoldDB" id="F8BT59"/>